<evidence type="ECO:0000313" key="3">
    <source>
        <dbReference type="Proteomes" id="UP000507222"/>
    </source>
</evidence>
<protein>
    <submittedName>
        <fullName evidence="2">Uncharacterized protein</fullName>
    </submittedName>
</protein>
<evidence type="ECO:0000313" key="1">
    <source>
        <dbReference type="EMBL" id="CAB4289353.1"/>
    </source>
</evidence>
<evidence type="ECO:0000313" key="4">
    <source>
        <dbReference type="Proteomes" id="UP000507245"/>
    </source>
</evidence>
<reference evidence="4" key="1">
    <citation type="journal article" date="2020" name="Genome Biol.">
        <title>Gamete binning: chromosome-level and haplotype-resolved genome assembly enabled by high-throughput single-cell sequencing of gamete genomes.</title>
        <authorList>
            <person name="Campoy J.A."/>
            <person name="Sun H."/>
            <person name="Goel M."/>
            <person name="Jiao W.-B."/>
            <person name="Folz-Donahue K."/>
            <person name="Wang N."/>
            <person name="Rubio M."/>
            <person name="Liu C."/>
            <person name="Kukat C."/>
            <person name="Ruiz D."/>
            <person name="Huettel B."/>
            <person name="Schneeberger K."/>
        </authorList>
    </citation>
    <scope>NUCLEOTIDE SEQUENCE [LARGE SCALE GENOMIC DNA]</scope>
    <source>
        <strain evidence="4">cv. Rojo Pasion</strain>
    </source>
</reference>
<dbReference type="Proteomes" id="UP000507245">
    <property type="component" value="Unassembled WGS sequence"/>
</dbReference>
<keyword evidence="4" id="KW-1185">Reference proteome</keyword>
<organism evidence="2 4">
    <name type="scientific">Prunus armeniaca</name>
    <name type="common">Apricot</name>
    <name type="synonym">Armeniaca vulgaris</name>
    <dbReference type="NCBI Taxonomy" id="36596"/>
    <lineage>
        <taxon>Eukaryota</taxon>
        <taxon>Viridiplantae</taxon>
        <taxon>Streptophyta</taxon>
        <taxon>Embryophyta</taxon>
        <taxon>Tracheophyta</taxon>
        <taxon>Spermatophyta</taxon>
        <taxon>Magnoliopsida</taxon>
        <taxon>eudicotyledons</taxon>
        <taxon>Gunneridae</taxon>
        <taxon>Pentapetalae</taxon>
        <taxon>rosids</taxon>
        <taxon>fabids</taxon>
        <taxon>Rosales</taxon>
        <taxon>Rosaceae</taxon>
        <taxon>Amygdaloideae</taxon>
        <taxon>Amygdaleae</taxon>
        <taxon>Prunus</taxon>
    </lineage>
</organism>
<sequence length="68" mass="7938">MQIVDWLPGSWVDEGSESRLVAATAERKRGKDRDREFEEDLLYYSGGQKALAAELQWRVREGRQLKKK</sequence>
<reference evidence="2 3" key="2">
    <citation type="submission" date="2020-05" db="EMBL/GenBank/DDBJ databases">
        <authorList>
            <person name="Campoy J."/>
            <person name="Schneeberger K."/>
            <person name="Spophaly S."/>
        </authorList>
    </citation>
    <scope>NUCLEOTIDE SEQUENCE [LARGE SCALE GENOMIC DNA]</scope>
    <source>
        <strain evidence="2">PruArmRojPasFocal</strain>
    </source>
</reference>
<evidence type="ECO:0000313" key="2">
    <source>
        <dbReference type="EMBL" id="CAB4319748.1"/>
    </source>
</evidence>
<gene>
    <name evidence="1" type="ORF">CURHAP_LOCUS47947</name>
    <name evidence="2" type="ORF">ORAREDHAP_LOCUS47340</name>
</gene>
<dbReference type="Proteomes" id="UP000507222">
    <property type="component" value="Unassembled WGS sequence"/>
</dbReference>
<name>A0A6J5Y898_PRUAR</name>
<dbReference type="EMBL" id="CAEKKB010000008">
    <property type="protein sequence ID" value="CAB4319748.1"/>
    <property type="molecule type" value="Genomic_DNA"/>
</dbReference>
<accession>A0A6J5Y898</accession>
<dbReference type="EMBL" id="CAEKDK010000008">
    <property type="protein sequence ID" value="CAB4289353.1"/>
    <property type="molecule type" value="Genomic_DNA"/>
</dbReference>
<proteinExistence type="predicted"/>
<dbReference type="AlphaFoldDB" id="A0A6J5Y898"/>